<proteinExistence type="predicted"/>
<evidence type="ECO:0000259" key="8">
    <source>
        <dbReference type="PROSITE" id="PS51462"/>
    </source>
</evidence>
<sequence length="477" mass="52092">MLAATRSTIPRPLLPRTLLIAYKPQRPMSTSSSSSSSSSAAGRPDGIKSATSSASSSGASRTGAASSSNGSTRPPRPPQDAIEEGDPITVPSLSASLVLIAPLQERTADGYDYRVLLLKRNARSTTFFSAHVFPGGNLDPIDRDQLAWTGLLDKIDNPEEAKARAVKLCALRETFEECGVLLLDGEGNAKQRWSAISDTEKKAWRNKVYKDGKSFVELFKLLSADDAQPALPALSSLQYRANWITPANMKRRFDTHFFISILPPSSPTSRTSTTKDPIHSEHIASADGGETVSADWLTPKEAIDRTLLHAQLQQGPPKEGQDSDAASRSLILFPPQFYLVAELVRTKSWKELVHEPSSNVEKGVHNFAPRHIQPFEPEVKGVDDSQGKFRAATVLIGDPEHSKTDQSTCLKTDRHRTYVLLPAKKRDPEWKAKPPLGLTVMGCHREGMGRLFGEGWDVTMREGDTGETSSAKGKSKL</sequence>
<gene>
    <name evidence="9" type="ORF">BZ3500_MVSOF-1268-A1-R1_CHR4-3G07245</name>
</gene>
<dbReference type="Proteomes" id="UP000249723">
    <property type="component" value="Unassembled WGS sequence"/>
</dbReference>
<dbReference type="EMBL" id="FMWP01000093">
    <property type="protein sequence ID" value="SCZ97553.1"/>
    <property type="molecule type" value="Genomic_DNA"/>
</dbReference>
<organism evidence="9 10">
    <name type="scientific">Microbotryum saponariae</name>
    <dbReference type="NCBI Taxonomy" id="289078"/>
    <lineage>
        <taxon>Eukaryota</taxon>
        <taxon>Fungi</taxon>
        <taxon>Dikarya</taxon>
        <taxon>Basidiomycota</taxon>
        <taxon>Pucciniomycotina</taxon>
        <taxon>Microbotryomycetes</taxon>
        <taxon>Microbotryales</taxon>
        <taxon>Microbotryaceae</taxon>
        <taxon>Microbotryum</taxon>
    </lineage>
</organism>
<evidence type="ECO:0000256" key="6">
    <source>
        <dbReference type="ARBA" id="ARBA00023211"/>
    </source>
</evidence>
<dbReference type="PANTHER" id="PTHR12318">
    <property type="entry name" value="TESTOSTERONE-REGULATED PROTEIN RP2"/>
    <property type="match status" value="1"/>
</dbReference>
<feature type="region of interest" description="Disordered" evidence="7">
    <location>
        <begin position="1"/>
        <end position="87"/>
    </location>
</feature>
<dbReference type="OrthoDB" id="1695362at2759"/>
<evidence type="ECO:0000256" key="2">
    <source>
        <dbReference type="ARBA" id="ARBA00001946"/>
    </source>
</evidence>
<dbReference type="Gene3D" id="3.90.79.10">
    <property type="entry name" value="Nucleoside Triphosphate Pyrophosphohydrolase"/>
    <property type="match status" value="1"/>
</dbReference>
<keyword evidence="6" id="KW-0464">Manganese</keyword>
<name>A0A2X0LNN0_9BASI</name>
<dbReference type="GO" id="GO:0005739">
    <property type="term" value="C:mitochondrion"/>
    <property type="evidence" value="ECO:0007669"/>
    <property type="project" value="TreeGrafter"/>
</dbReference>
<dbReference type="InterPro" id="IPR015797">
    <property type="entry name" value="NUDIX_hydrolase-like_dom_sf"/>
</dbReference>
<keyword evidence="3" id="KW-0479">Metal-binding</keyword>
<evidence type="ECO:0000256" key="5">
    <source>
        <dbReference type="ARBA" id="ARBA00022842"/>
    </source>
</evidence>
<dbReference type="PANTHER" id="PTHR12318:SF0">
    <property type="entry name" value="ACYL-COENZYME A DIPHOSPHATASE NUDT19"/>
    <property type="match status" value="1"/>
</dbReference>
<dbReference type="STRING" id="289078.A0A2X0LNN0"/>
<protein>
    <submittedName>
        <fullName evidence="9">BZ3500_MvSof-1268-A1-R1_Chr4-3g07245 protein</fullName>
    </submittedName>
</protein>
<dbReference type="InterPro" id="IPR000086">
    <property type="entry name" value="NUDIX_hydrolase_dom"/>
</dbReference>
<dbReference type="CDD" id="cd18870">
    <property type="entry name" value="NUDIX_AcylCoAdiphos_Nudt19"/>
    <property type="match status" value="1"/>
</dbReference>
<reference evidence="10" key="1">
    <citation type="submission" date="2016-10" db="EMBL/GenBank/DDBJ databases">
        <authorList>
            <person name="Jeantristanb JTB J.-T."/>
            <person name="Ricardo R."/>
        </authorList>
    </citation>
    <scope>NUCLEOTIDE SEQUENCE [LARGE SCALE GENOMIC DNA]</scope>
</reference>
<evidence type="ECO:0000256" key="4">
    <source>
        <dbReference type="ARBA" id="ARBA00022801"/>
    </source>
</evidence>
<feature type="compositionally biased region" description="Low complexity" evidence="7">
    <location>
        <begin position="49"/>
        <end position="72"/>
    </location>
</feature>
<keyword evidence="10" id="KW-1185">Reference proteome</keyword>
<keyword evidence="4" id="KW-0378">Hydrolase</keyword>
<dbReference type="InterPro" id="IPR039121">
    <property type="entry name" value="NUDT19"/>
</dbReference>
<evidence type="ECO:0000256" key="3">
    <source>
        <dbReference type="ARBA" id="ARBA00022723"/>
    </source>
</evidence>
<accession>A0A2X0LNN0</accession>
<comment type="cofactor">
    <cofactor evidence="2">
        <name>Mg(2+)</name>
        <dbReference type="ChEBI" id="CHEBI:18420"/>
    </cofactor>
</comment>
<dbReference type="PROSITE" id="PS51462">
    <property type="entry name" value="NUDIX"/>
    <property type="match status" value="1"/>
</dbReference>
<feature type="compositionally biased region" description="Low complexity" evidence="7">
    <location>
        <begin position="1"/>
        <end position="20"/>
    </location>
</feature>
<evidence type="ECO:0000256" key="7">
    <source>
        <dbReference type="SAM" id="MobiDB-lite"/>
    </source>
</evidence>
<dbReference type="GO" id="GO:0016818">
    <property type="term" value="F:hydrolase activity, acting on acid anhydrides, in phosphorus-containing anhydrides"/>
    <property type="evidence" value="ECO:0007669"/>
    <property type="project" value="InterPro"/>
</dbReference>
<feature type="domain" description="Nudix hydrolase" evidence="8">
    <location>
        <begin position="90"/>
        <end position="321"/>
    </location>
</feature>
<comment type="cofactor">
    <cofactor evidence="1">
        <name>Mn(2+)</name>
        <dbReference type="ChEBI" id="CHEBI:29035"/>
    </cofactor>
</comment>
<evidence type="ECO:0000313" key="9">
    <source>
        <dbReference type="EMBL" id="SCZ97553.1"/>
    </source>
</evidence>
<evidence type="ECO:0000313" key="10">
    <source>
        <dbReference type="Proteomes" id="UP000249723"/>
    </source>
</evidence>
<evidence type="ECO:0000256" key="1">
    <source>
        <dbReference type="ARBA" id="ARBA00001936"/>
    </source>
</evidence>
<keyword evidence="5" id="KW-0460">Magnesium</keyword>
<feature type="compositionally biased region" description="Low complexity" evidence="7">
    <location>
        <begin position="29"/>
        <end position="39"/>
    </location>
</feature>
<dbReference type="AlphaFoldDB" id="A0A2X0LNN0"/>
<dbReference type="SUPFAM" id="SSF55811">
    <property type="entry name" value="Nudix"/>
    <property type="match status" value="1"/>
</dbReference>
<dbReference type="GO" id="GO:0046872">
    <property type="term" value="F:metal ion binding"/>
    <property type="evidence" value="ECO:0007669"/>
    <property type="project" value="UniProtKB-KW"/>
</dbReference>